<gene>
    <name evidence="1" type="ORF">SISSUDRAFT_1129750</name>
</gene>
<dbReference type="SUPFAM" id="SSF52047">
    <property type="entry name" value="RNI-like"/>
    <property type="match status" value="1"/>
</dbReference>
<dbReference type="EMBL" id="KV428087">
    <property type="protein sequence ID" value="KZT37266.1"/>
    <property type="molecule type" value="Genomic_DNA"/>
</dbReference>
<dbReference type="AlphaFoldDB" id="A0A166CAV1"/>
<keyword evidence="2" id="KW-1185">Reference proteome</keyword>
<proteinExistence type="predicted"/>
<dbReference type="InterPro" id="IPR032675">
    <property type="entry name" value="LRR_dom_sf"/>
</dbReference>
<evidence type="ECO:0000313" key="1">
    <source>
        <dbReference type="EMBL" id="KZT37266.1"/>
    </source>
</evidence>
<reference evidence="1 2" key="1">
    <citation type="journal article" date="2016" name="Mol. Biol. Evol.">
        <title>Comparative Genomics of Early-Diverging Mushroom-Forming Fungi Provides Insights into the Origins of Lignocellulose Decay Capabilities.</title>
        <authorList>
            <person name="Nagy L.G."/>
            <person name="Riley R."/>
            <person name="Tritt A."/>
            <person name="Adam C."/>
            <person name="Daum C."/>
            <person name="Floudas D."/>
            <person name="Sun H."/>
            <person name="Yadav J.S."/>
            <person name="Pangilinan J."/>
            <person name="Larsson K.H."/>
            <person name="Matsuura K."/>
            <person name="Barry K."/>
            <person name="Labutti K."/>
            <person name="Kuo R."/>
            <person name="Ohm R.A."/>
            <person name="Bhattacharya S.S."/>
            <person name="Shirouzu T."/>
            <person name="Yoshinaga Y."/>
            <person name="Martin F.M."/>
            <person name="Grigoriev I.V."/>
            <person name="Hibbett D.S."/>
        </authorList>
    </citation>
    <scope>NUCLEOTIDE SEQUENCE [LARGE SCALE GENOMIC DNA]</scope>
    <source>
        <strain evidence="1 2">HHB10207 ss-3</strain>
    </source>
</reference>
<dbReference type="Proteomes" id="UP000076798">
    <property type="component" value="Unassembled WGS sequence"/>
</dbReference>
<name>A0A166CAV1_9AGAM</name>
<organism evidence="1 2">
    <name type="scientific">Sistotremastrum suecicum HHB10207 ss-3</name>
    <dbReference type="NCBI Taxonomy" id="1314776"/>
    <lineage>
        <taxon>Eukaryota</taxon>
        <taxon>Fungi</taxon>
        <taxon>Dikarya</taxon>
        <taxon>Basidiomycota</taxon>
        <taxon>Agaricomycotina</taxon>
        <taxon>Agaricomycetes</taxon>
        <taxon>Sistotremastrales</taxon>
        <taxon>Sistotremastraceae</taxon>
        <taxon>Sistotremastrum</taxon>
    </lineage>
</organism>
<evidence type="ECO:0008006" key="3">
    <source>
        <dbReference type="Google" id="ProtNLM"/>
    </source>
</evidence>
<accession>A0A166CAV1</accession>
<protein>
    <recommendedName>
        <fullName evidence="3">F-box domain-containing protein</fullName>
    </recommendedName>
</protein>
<dbReference type="Gene3D" id="3.80.10.10">
    <property type="entry name" value="Ribonuclease Inhibitor"/>
    <property type="match status" value="1"/>
</dbReference>
<evidence type="ECO:0000313" key="2">
    <source>
        <dbReference type="Proteomes" id="UP000076798"/>
    </source>
</evidence>
<sequence length="560" mass="63355">MGDNQTTLNMANISRTRNPNLFEILPLDIFRIIMFDEILNSSHEPTSAEWAEWAEEPRYQPRYTRQEIKSARLVCTSWNRLIEGDPLIWNVIKIHNRNSIRLAHLAVKRSLGQAVHVFISSVLETDGCTLSENYGPKWDSHIEGYKILRKLLPRCITLSISISSDSPIHPKLPVVASLEAPLLRRVILRVLPRNFGFNHTRYGPHLGLFIRFVDFLRTIPMPNLKEFSVSGFLLYGSSASVNLDFIPFSQLESLHIKFPATLSTLAEPLAADEMNSIFSRYQNIRNLRIQFQSLVHVVDIRSVLEIPYLTKLILSSCTLLHNSPMTLSSPVALTELSFRGMFRSSSIKPGAGAIMGVLAYLPQLKKLQLELSGNVHPPATTPTSLANLEHVLLLAEDDIIFVFFRSFLIPQLRGLSIEWRPLGFPFTPKPNIIDPFPLLQDLELKPGPRGYPLRIFLPCSPGLRRLIYHDHDPRFSPLSCLYHGKDSPNEPILCPELECIVLADDSNAGVCYPHQHATLDDIVRSRKVGVEQGRCVDMKLIWLQGNDAPEFGTGYPFSKF</sequence>